<dbReference type="GO" id="GO:0005657">
    <property type="term" value="C:replication fork"/>
    <property type="evidence" value="ECO:0007669"/>
    <property type="project" value="TreeGrafter"/>
</dbReference>
<dbReference type="PANTHER" id="PTHR23274">
    <property type="entry name" value="DNA HELICASE-RELATED"/>
    <property type="match status" value="1"/>
</dbReference>
<evidence type="ECO:0000313" key="1">
    <source>
        <dbReference type="EMBL" id="EFP11459.1"/>
    </source>
</evidence>
<dbReference type="STRING" id="31234.E3NNP0"/>
<dbReference type="OrthoDB" id="272985at2759"/>
<dbReference type="InParanoid" id="E3NNP0"/>
<organism evidence="2">
    <name type="scientific">Caenorhabditis remanei</name>
    <name type="common">Caenorhabditis vulgaris</name>
    <dbReference type="NCBI Taxonomy" id="31234"/>
    <lineage>
        <taxon>Eukaryota</taxon>
        <taxon>Metazoa</taxon>
        <taxon>Ecdysozoa</taxon>
        <taxon>Nematoda</taxon>
        <taxon>Chromadorea</taxon>
        <taxon>Rhabditida</taxon>
        <taxon>Rhabditina</taxon>
        <taxon>Rhabditomorpha</taxon>
        <taxon>Rhabditoidea</taxon>
        <taxon>Rhabditidae</taxon>
        <taxon>Peloderinae</taxon>
        <taxon>Caenorhabditis</taxon>
    </lineage>
</organism>
<gene>
    <name evidence="1" type="ORF">CRE_15809</name>
</gene>
<dbReference type="Gene3D" id="3.40.50.300">
    <property type="entry name" value="P-loop containing nucleotide triphosphate hydrolases"/>
    <property type="match status" value="1"/>
</dbReference>
<evidence type="ECO:0008006" key="3">
    <source>
        <dbReference type="Google" id="ProtNLM"/>
    </source>
</evidence>
<dbReference type="InterPro" id="IPR027417">
    <property type="entry name" value="P-loop_NTPase"/>
</dbReference>
<proteinExistence type="predicted"/>
<accession>E3NNP0</accession>
<evidence type="ECO:0000313" key="2">
    <source>
        <dbReference type="Proteomes" id="UP000008281"/>
    </source>
</evidence>
<dbReference type="GO" id="GO:0006260">
    <property type="term" value="P:DNA replication"/>
    <property type="evidence" value="ECO:0007669"/>
    <property type="project" value="TreeGrafter"/>
</dbReference>
<dbReference type="CDD" id="cd18809">
    <property type="entry name" value="SF1_C_RecD"/>
    <property type="match status" value="1"/>
</dbReference>
<keyword evidence="2" id="KW-1185">Reference proteome</keyword>
<dbReference type="EMBL" id="DS269233">
    <property type="protein sequence ID" value="EFP11459.1"/>
    <property type="molecule type" value="Genomic_DNA"/>
</dbReference>
<reference evidence="1" key="1">
    <citation type="submission" date="2007-07" db="EMBL/GenBank/DDBJ databases">
        <title>PCAP assembly of the Caenorhabditis remanei genome.</title>
        <authorList>
            <consortium name="The Caenorhabditis remanei Sequencing Consortium"/>
            <person name="Wilson R.K."/>
        </authorList>
    </citation>
    <scope>NUCLEOTIDE SEQUENCE [LARGE SCALE GENOMIC DNA]</scope>
    <source>
        <strain evidence="1">PB4641</strain>
    </source>
</reference>
<dbReference type="Proteomes" id="UP000008281">
    <property type="component" value="Unassembled WGS sequence"/>
</dbReference>
<dbReference type="PANTHER" id="PTHR23274:SF51">
    <property type="entry name" value="OS03G0423850 PROTEIN"/>
    <property type="match status" value="1"/>
</dbReference>
<protein>
    <recommendedName>
        <fullName evidence="3">ATP-dependent DNA helicase</fullName>
    </recommendedName>
</protein>
<dbReference type="AlphaFoldDB" id="E3NNP0"/>
<dbReference type="eggNOG" id="KOG0987">
    <property type="taxonomic scope" value="Eukaryota"/>
</dbReference>
<name>E3NNP0_CAERE</name>
<dbReference type="HOGENOM" id="CLU_000726_0_0_1"/>
<dbReference type="SUPFAM" id="SSF52540">
    <property type="entry name" value="P-loop containing nucleoside triphosphate hydrolases"/>
    <property type="match status" value="1"/>
</dbReference>
<sequence>MLMAPTGKGAKSCGFHRRQYPIRLAYATTINKAQGQTLSKCGLLLHSAVFSHGQLYVAMSRVKRGEDFRLWHYKRGGKDDWNFGGGILVRNVVYRDVIRNDLIGN</sequence>